<feature type="compositionally biased region" description="Polar residues" evidence="1">
    <location>
        <begin position="8"/>
        <end position="32"/>
    </location>
</feature>
<evidence type="ECO:0000313" key="3">
    <source>
        <dbReference type="Proteomes" id="UP000094819"/>
    </source>
</evidence>
<dbReference type="GeneID" id="30190454"/>
<keyword evidence="3" id="KW-1185">Reference proteome</keyword>
<protein>
    <submittedName>
        <fullName evidence="2">Uncharacterized protein</fullName>
    </submittedName>
</protein>
<gene>
    <name evidence="2" type="ORF">L198_01241</name>
</gene>
<sequence length="136" mass="14327">MAHRERGSTTNAGVLQKHPPTNTPLSAPSKSLLTGKPYGASQTKVIKGAHPPATPPTNAPPALRSHPEGDVPKANTDAGNDVRSYNVAMPLSAPSNRLVTTKPYSAPQTKVNKRGYGCGVFEDPLRPKKVSFAAHV</sequence>
<dbReference type="AlphaFoldDB" id="A0A1E3JZ32"/>
<dbReference type="RefSeq" id="XP_019034115.1">
    <property type="nucleotide sequence ID" value="XM_019173410.1"/>
</dbReference>
<proteinExistence type="predicted"/>
<dbReference type="EMBL" id="AWGH01000003">
    <property type="protein sequence ID" value="ODO06015.1"/>
    <property type="molecule type" value="Genomic_DNA"/>
</dbReference>
<feature type="region of interest" description="Disordered" evidence="1">
    <location>
        <begin position="1"/>
        <end position="81"/>
    </location>
</feature>
<dbReference type="Proteomes" id="UP000094819">
    <property type="component" value="Unassembled WGS sequence"/>
</dbReference>
<evidence type="ECO:0000256" key="1">
    <source>
        <dbReference type="SAM" id="MobiDB-lite"/>
    </source>
</evidence>
<reference evidence="2 3" key="1">
    <citation type="submission" date="2016-06" db="EMBL/GenBank/DDBJ databases">
        <title>Evolution of pathogenesis and genome organization in the Tremellales.</title>
        <authorList>
            <person name="Cuomo C."/>
            <person name="Litvintseva A."/>
            <person name="Heitman J."/>
            <person name="Chen Y."/>
            <person name="Sun S."/>
            <person name="Springer D."/>
            <person name="Dromer F."/>
            <person name="Young S."/>
            <person name="Zeng Q."/>
            <person name="Chapman S."/>
            <person name="Gujja S."/>
            <person name="Saif S."/>
            <person name="Birren B."/>
        </authorList>
    </citation>
    <scope>NUCLEOTIDE SEQUENCE [LARGE SCALE GENOMIC DNA]</scope>
    <source>
        <strain evidence="2 3">CBS 7118</strain>
    </source>
</reference>
<organism evidence="2 3">
    <name type="scientific">Cryptococcus wingfieldii CBS 7118</name>
    <dbReference type="NCBI Taxonomy" id="1295528"/>
    <lineage>
        <taxon>Eukaryota</taxon>
        <taxon>Fungi</taxon>
        <taxon>Dikarya</taxon>
        <taxon>Basidiomycota</taxon>
        <taxon>Agaricomycotina</taxon>
        <taxon>Tremellomycetes</taxon>
        <taxon>Tremellales</taxon>
        <taxon>Cryptococcaceae</taxon>
        <taxon>Cryptococcus</taxon>
    </lineage>
</organism>
<name>A0A1E3JZ32_9TREE</name>
<comment type="caution">
    <text evidence="2">The sequence shown here is derived from an EMBL/GenBank/DDBJ whole genome shotgun (WGS) entry which is preliminary data.</text>
</comment>
<accession>A0A1E3JZ32</accession>
<evidence type="ECO:0000313" key="2">
    <source>
        <dbReference type="EMBL" id="ODO06015.1"/>
    </source>
</evidence>